<dbReference type="CDD" id="cd01066">
    <property type="entry name" value="APP_MetAP"/>
    <property type="match status" value="1"/>
</dbReference>
<name>A0A1I3KYL4_9EURY</name>
<dbReference type="PANTHER" id="PTHR46112:SF2">
    <property type="entry name" value="XAA-PRO AMINOPEPTIDASE P-RELATED"/>
    <property type="match status" value="1"/>
</dbReference>
<dbReference type="GO" id="GO:0004177">
    <property type="term" value="F:aminopeptidase activity"/>
    <property type="evidence" value="ECO:0007669"/>
    <property type="project" value="UniProtKB-KW"/>
</dbReference>
<feature type="domain" description="Peptidase M24" evidence="1">
    <location>
        <begin position="192"/>
        <end position="405"/>
    </location>
</feature>
<dbReference type="Gene3D" id="3.40.350.10">
    <property type="entry name" value="Creatinase/prolidase N-terminal domain"/>
    <property type="match status" value="1"/>
</dbReference>
<dbReference type="SUPFAM" id="SSF55920">
    <property type="entry name" value="Creatinase/aminopeptidase"/>
    <property type="match status" value="1"/>
</dbReference>
<protein>
    <submittedName>
        <fullName evidence="3">Xaa-Pro aminopeptidase</fullName>
    </submittedName>
</protein>
<dbReference type="InterPro" id="IPR000587">
    <property type="entry name" value="Creatinase_N"/>
</dbReference>
<dbReference type="Proteomes" id="UP000182829">
    <property type="component" value="Unassembled WGS sequence"/>
</dbReference>
<dbReference type="EMBL" id="FORO01000005">
    <property type="protein sequence ID" value="SFI77418.1"/>
    <property type="molecule type" value="Genomic_DNA"/>
</dbReference>
<keyword evidence="3" id="KW-0031">Aminopeptidase</keyword>
<sequence length="424" mass="47696">MAFYERSFMEGTRGTQAVDWEGRIDTRRLRERRRERALERLQETELGAMLLVSDPNIRYVTGLAMTGGSGADHYTLLTEEGDIVHWDTADHASNQRFNCPWLHDIRYACPGLGNVPRASGRDSARQFLLETMAEGVAEAATEYGVADEKLGVDVGNRGLLEALGGQGLETDVETANAVMEDARKVKTEDEIECLRMVAAICEAGFQRIKDAAKPGRRENELWGEAVRELWRHGAFVGGGYLTSGPNTWPKHQANTTDRTIRPGDLVYADFYNVGYLGYRSCYYRTFSMGEPTQEQKEAYEAARDNLYDVLERIEPGATTDEIARGFPDMAGEHADYYDADEHWQLTTNHWAHGLGLQLYEVPLIWRGLSPDHPIEIEEGMTMAVETQEPAGRQGVRVEEMVVVRENGVEILSQWPVEEITVVDQ</sequence>
<dbReference type="InterPro" id="IPR000994">
    <property type="entry name" value="Pept_M24"/>
</dbReference>
<dbReference type="GeneID" id="14207129"/>
<dbReference type="SUPFAM" id="SSF53092">
    <property type="entry name" value="Creatinase/prolidase N-terminal domain"/>
    <property type="match status" value="1"/>
</dbReference>
<feature type="domain" description="Creatinase N-terminal" evidence="2">
    <location>
        <begin position="33"/>
        <end position="108"/>
    </location>
</feature>
<dbReference type="InterPro" id="IPR029149">
    <property type="entry name" value="Creatin/AminoP/Spt16_N"/>
</dbReference>
<dbReference type="Pfam" id="PF00557">
    <property type="entry name" value="Peptidase_M24"/>
    <property type="match status" value="1"/>
</dbReference>
<dbReference type="Gene3D" id="3.90.230.10">
    <property type="entry name" value="Creatinase/methionine aminopeptidase superfamily"/>
    <property type="match status" value="1"/>
</dbReference>
<dbReference type="RefSeq" id="WP_005575442.1">
    <property type="nucleotide sequence ID" value="NZ_FORO01000005.1"/>
</dbReference>
<evidence type="ECO:0000259" key="2">
    <source>
        <dbReference type="Pfam" id="PF01321"/>
    </source>
</evidence>
<gene>
    <name evidence="3" type="ORF">SAMN05443661_10582</name>
</gene>
<dbReference type="Pfam" id="PF01321">
    <property type="entry name" value="Creatinase_N"/>
    <property type="match status" value="1"/>
</dbReference>
<dbReference type="AlphaFoldDB" id="A0A1I3KYL4"/>
<dbReference type="OrthoDB" id="296183at2157"/>
<dbReference type="InterPro" id="IPR036005">
    <property type="entry name" value="Creatinase/aminopeptidase-like"/>
</dbReference>
<dbReference type="OMA" id="CYYRTFS"/>
<dbReference type="InterPro" id="IPR050659">
    <property type="entry name" value="Peptidase_M24B"/>
</dbReference>
<reference evidence="3 4" key="1">
    <citation type="submission" date="2016-10" db="EMBL/GenBank/DDBJ databases">
        <authorList>
            <person name="de Groot N.N."/>
        </authorList>
    </citation>
    <scope>NUCLEOTIDE SEQUENCE [LARGE SCALE GENOMIC DNA]</scope>
    <source>
        <strain evidence="3 4">SP2</strain>
    </source>
</reference>
<evidence type="ECO:0000259" key="1">
    <source>
        <dbReference type="Pfam" id="PF00557"/>
    </source>
</evidence>
<evidence type="ECO:0000313" key="4">
    <source>
        <dbReference type="Proteomes" id="UP000182829"/>
    </source>
</evidence>
<proteinExistence type="predicted"/>
<keyword evidence="3" id="KW-0645">Protease</keyword>
<dbReference type="PANTHER" id="PTHR46112">
    <property type="entry name" value="AMINOPEPTIDASE"/>
    <property type="match status" value="1"/>
</dbReference>
<keyword evidence="3" id="KW-0378">Hydrolase</keyword>
<organism evidence="3 4">
    <name type="scientific">Natronobacterium gregoryi</name>
    <dbReference type="NCBI Taxonomy" id="44930"/>
    <lineage>
        <taxon>Archaea</taxon>
        <taxon>Methanobacteriati</taxon>
        <taxon>Methanobacteriota</taxon>
        <taxon>Stenosarchaea group</taxon>
        <taxon>Halobacteria</taxon>
        <taxon>Halobacteriales</taxon>
        <taxon>Natrialbaceae</taxon>
        <taxon>Natronobacterium</taxon>
    </lineage>
</organism>
<accession>A0A1I3KYL4</accession>
<evidence type="ECO:0000313" key="3">
    <source>
        <dbReference type="EMBL" id="SFI77418.1"/>
    </source>
</evidence>